<protein>
    <submittedName>
        <fullName evidence="1">Uncharacterized protein</fullName>
    </submittedName>
</protein>
<comment type="caution">
    <text evidence="1">The sequence shown here is derived from an EMBL/GenBank/DDBJ whole genome shotgun (WGS) entry which is preliminary data.</text>
</comment>
<dbReference type="EMBL" id="CM020618">
    <property type="protein sequence ID" value="KAK1860055.1"/>
    <property type="molecule type" value="Genomic_DNA"/>
</dbReference>
<accession>A0ACC3BPZ3</accession>
<proteinExistence type="predicted"/>
<organism evidence="1 2">
    <name type="scientific">Pyropia yezoensis</name>
    <name type="common">Susabi-nori</name>
    <name type="synonym">Porphyra yezoensis</name>
    <dbReference type="NCBI Taxonomy" id="2788"/>
    <lineage>
        <taxon>Eukaryota</taxon>
        <taxon>Rhodophyta</taxon>
        <taxon>Bangiophyceae</taxon>
        <taxon>Bangiales</taxon>
        <taxon>Bangiaceae</taxon>
        <taxon>Pyropia</taxon>
    </lineage>
</organism>
<evidence type="ECO:0000313" key="2">
    <source>
        <dbReference type="Proteomes" id="UP000798662"/>
    </source>
</evidence>
<keyword evidence="2" id="KW-1185">Reference proteome</keyword>
<name>A0ACC3BPZ3_PYRYE</name>
<dbReference type="Proteomes" id="UP000798662">
    <property type="component" value="Chromosome 1"/>
</dbReference>
<reference evidence="1" key="1">
    <citation type="submission" date="2019-11" db="EMBL/GenBank/DDBJ databases">
        <title>Nori genome reveals adaptations in red seaweeds to the harsh intertidal environment.</title>
        <authorList>
            <person name="Wang D."/>
            <person name="Mao Y."/>
        </authorList>
    </citation>
    <scope>NUCLEOTIDE SEQUENCE</scope>
    <source>
        <tissue evidence="1">Gametophyte</tissue>
    </source>
</reference>
<evidence type="ECO:0000313" key="1">
    <source>
        <dbReference type="EMBL" id="KAK1860055.1"/>
    </source>
</evidence>
<gene>
    <name evidence="1" type="ORF">I4F81_002646</name>
</gene>
<sequence>MSPLSSFCCPSPAAGSPSTPRWSSPTPLPTAVVLLARAPAAGLPAGAARLVLGVGWRRRRQRPHSFGTPVNGGGAGVGSSGGSLPASLPPLLLLLPTLKVGSLPLSPGVGVTAPPPWLRLTAAADAAFGRAATVVVIPAAAARGWRAAAQGLGGGGTDNPAAVASALLRELRLAPPASVVLTALRMASPATSEADPQRAPLSPGSRRNGRAGSCRLPPAASAATG</sequence>